<dbReference type="SUPFAM" id="SSF53300">
    <property type="entry name" value="vWA-like"/>
    <property type="match status" value="1"/>
</dbReference>
<evidence type="ECO:0000313" key="5">
    <source>
        <dbReference type="EMBL" id="MFC3862159.1"/>
    </source>
</evidence>
<gene>
    <name evidence="5" type="ORF">ACFOPQ_15435</name>
</gene>
<keyword evidence="2" id="KW-0472">Membrane</keyword>
<evidence type="ECO:0000313" key="6">
    <source>
        <dbReference type="Proteomes" id="UP001595748"/>
    </source>
</evidence>
<keyword evidence="3" id="KW-0732">Signal</keyword>
<organism evidence="5 6">
    <name type="scientific">Deinococcus antarcticus</name>
    <dbReference type="NCBI Taxonomy" id="1298767"/>
    <lineage>
        <taxon>Bacteria</taxon>
        <taxon>Thermotogati</taxon>
        <taxon>Deinococcota</taxon>
        <taxon>Deinococci</taxon>
        <taxon>Deinococcales</taxon>
        <taxon>Deinococcaceae</taxon>
        <taxon>Deinococcus</taxon>
    </lineage>
</organism>
<protein>
    <submittedName>
        <fullName evidence="5">VWA domain-containing protein</fullName>
    </submittedName>
</protein>
<evidence type="ECO:0000256" key="2">
    <source>
        <dbReference type="SAM" id="Phobius"/>
    </source>
</evidence>
<keyword evidence="2" id="KW-1133">Transmembrane helix</keyword>
<dbReference type="Pfam" id="PF13519">
    <property type="entry name" value="VWA_2"/>
    <property type="match status" value="1"/>
</dbReference>
<evidence type="ECO:0000259" key="4">
    <source>
        <dbReference type="PROSITE" id="PS50234"/>
    </source>
</evidence>
<dbReference type="SMART" id="SM00327">
    <property type="entry name" value="VWA"/>
    <property type="match status" value="1"/>
</dbReference>
<feature type="compositionally biased region" description="Low complexity" evidence="1">
    <location>
        <begin position="20"/>
        <end position="33"/>
    </location>
</feature>
<dbReference type="CDD" id="cd00198">
    <property type="entry name" value="vWFA"/>
    <property type="match status" value="1"/>
</dbReference>
<evidence type="ECO:0000256" key="1">
    <source>
        <dbReference type="SAM" id="MobiDB-lite"/>
    </source>
</evidence>
<comment type="caution">
    <text evidence="5">The sequence shown here is derived from an EMBL/GenBank/DDBJ whole genome shotgun (WGS) entry which is preliminary data.</text>
</comment>
<dbReference type="EMBL" id="JBHRZF010000176">
    <property type="protein sequence ID" value="MFC3862159.1"/>
    <property type="molecule type" value="Genomic_DNA"/>
</dbReference>
<dbReference type="RefSeq" id="WP_380079762.1">
    <property type="nucleotide sequence ID" value="NZ_JBHRZF010000176.1"/>
</dbReference>
<name>A0ABV8A9J8_9DEIO</name>
<proteinExistence type="predicted"/>
<keyword evidence="6" id="KW-1185">Reference proteome</keyword>
<feature type="domain" description="VWFA" evidence="4">
    <location>
        <begin position="58"/>
        <end position="212"/>
    </location>
</feature>
<feature type="region of interest" description="Disordered" evidence="1">
    <location>
        <begin position="20"/>
        <end position="42"/>
    </location>
</feature>
<evidence type="ECO:0000256" key="3">
    <source>
        <dbReference type="SAM" id="SignalP"/>
    </source>
</evidence>
<feature type="signal peptide" evidence="3">
    <location>
        <begin position="1"/>
        <end position="23"/>
    </location>
</feature>
<dbReference type="InterPro" id="IPR002035">
    <property type="entry name" value="VWF_A"/>
</dbReference>
<dbReference type="PROSITE" id="PS50234">
    <property type="entry name" value="VWFA"/>
    <property type="match status" value="1"/>
</dbReference>
<keyword evidence="2" id="KW-0812">Transmembrane</keyword>
<sequence>MHRARPLCLPLLLTVTLTGTAGATPPQAPHTTSSPPPAAPPAVQACLLPSGPLPTATRAVIVLDTSGSMRGIGDGQANIFGKVKASIASYVQAAQPDQLELITFDGGLRTRRSYALPADQTRFDTDLRALQADGRNTYLYRSLQAALTPLTGAEKYLTNVFVLTDGIDNDRRRTETAESALNAFRNRGPLDTLTYIALGTSIPTDAVDALKKSTYATGLTLPVGQVPSLPRVGTRVQRITDAAHVPVPFTDGTSVTLAPGTSGVTLVQPRVQGGEVALHVPARLPHGTPALLCTLPNPTENVAFPRPQRVLLDLNVGQEGSGLLWLNPGADLTLSPGESTVLRYRALNGTPLDGAALRLPPQVQGLRATLERLPSAQEFAVRLTNTGSAGVQALTPQLQLPPSTTSRGRLIDLPALTLKVGEAPVGTPGRADVQAQGAANPWRWLLWLVPLLALLLVGVWFLARSRRRTGRARPLPSVSGVPAPTIQGIEYRDDRTIALVSGNGDVSSITTPLGGPFDLGRLARVPLLSGLRAEQHRDGLKILNIPGDIEVSQGGRLIVIGDEIRPGTLLGVEVARQARAPHAPLGSLVGLGLPLTLRPDGVTLHIQGPYGTHALTLKGGVTDLGDAFGAPAFAGLKFSTSGPHILLADVPDGMTLNKQGESAPLKPGTYLTGETTVTIPVNE</sequence>
<dbReference type="Proteomes" id="UP001595748">
    <property type="component" value="Unassembled WGS sequence"/>
</dbReference>
<dbReference type="Gene3D" id="3.40.50.410">
    <property type="entry name" value="von Willebrand factor, type A domain"/>
    <property type="match status" value="1"/>
</dbReference>
<feature type="chain" id="PRO_5046909918" evidence="3">
    <location>
        <begin position="24"/>
        <end position="683"/>
    </location>
</feature>
<reference evidence="6" key="1">
    <citation type="journal article" date="2019" name="Int. J. Syst. Evol. Microbiol.">
        <title>The Global Catalogue of Microorganisms (GCM) 10K type strain sequencing project: providing services to taxonomists for standard genome sequencing and annotation.</title>
        <authorList>
            <consortium name="The Broad Institute Genomics Platform"/>
            <consortium name="The Broad Institute Genome Sequencing Center for Infectious Disease"/>
            <person name="Wu L."/>
            <person name="Ma J."/>
        </authorList>
    </citation>
    <scope>NUCLEOTIDE SEQUENCE [LARGE SCALE GENOMIC DNA]</scope>
    <source>
        <strain evidence="6">CCTCC AB 2013263</strain>
    </source>
</reference>
<accession>A0ABV8A9J8</accession>
<feature type="transmembrane region" description="Helical" evidence="2">
    <location>
        <begin position="444"/>
        <end position="463"/>
    </location>
</feature>
<dbReference type="InterPro" id="IPR036465">
    <property type="entry name" value="vWFA_dom_sf"/>
</dbReference>